<keyword evidence="2" id="KW-1185">Reference proteome</keyword>
<dbReference type="OrthoDB" id="2599887at2"/>
<protein>
    <submittedName>
        <fullName evidence="1">Spore germination protein GerPE</fullName>
    </submittedName>
</protein>
<accession>A0A3A1V0X4</accession>
<sequence>MSMNPNENRTSHVGVLRVIGATSATMVQIGDRGETDGRIRALAVQREEGHLTAGEVFFESYAIFSRPVPVLSDPAYESGQLIQTKRSNVNPCIRVGCIRVTAAAAASSIQIGNGNQVRGESRIKHIRQYAVGSGSLQDQNNPLQNGDETTQ</sequence>
<organism evidence="1 2">
    <name type="scientific">Paenibacillus nanensis</name>
    <dbReference type="NCBI Taxonomy" id="393251"/>
    <lineage>
        <taxon>Bacteria</taxon>
        <taxon>Bacillati</taxon>
        <taxon>Bacillota</taxon>
        <taxon>Bacilli</taxon>
        <taxon>Bacillales</taxon>
        <taxon>Paenibacillaceae</taxon>
        <taxon>Paenibacillus</taxon>
    </lineage>
</organism>
<proteinExistence type="predicted"/>
<evidence type="ECO:0000313" key="2">
    <source>
        <dbReference type="Proteomes" id="UP000266482"/>
    </source>
</evidence>
<dbReference type="AlphaFoldDB" id="A0A3A1V0X4"/>
<name>A0A3A1V0X4_9BACL</name>
<comment type="caution">
    <text evidence="1">The sequence shown here is derived from an EMBL/GenBank/DDBJ whole genome shotgun (WGS) entry which is preliminary data.</text>
</comment>
<evidence type="ECO:0000313" key="1">
    <source>
        <dbReference type="EMBL" id="RIX54155.1"/>
    </source>
</evidence>
<gene>
    <name evidence="1" type="ORF">D3P08_07900</name>
</gene>
<dbReference type="EMBL" id="QXQA01000003">
    <property type="protein sequence ID" value="RIX54155.1"/>
    <property type="molecule type" value="Genomic_DNA"/>
</dbReference>
<dbReference type="InterPro" id="IPR024496">
    <property type="entry name" value="Spore_germ_GerPE"/>
</dbReference>
<dbReference type="Proteomes" id="UP000266482">
    <property type="component" value="Unassembled WGS sequence"/>
</dbReference>
<reference evidence="1 2" key="1">
    <citation type="submission" date="2018-09" db="EMBL/GenBank/DDBJ databases">
        <title>Paenibacillus aracenensis nov. sp. isolated from a cave in southern Spain.</title>
        <authorList>
            <person name="Jurado V."/>
            <person name="Gutierrez-Patricio S."/>
            <person name="Gonzalez-Pimentel J.L."/>
            <person name="Miller A.Z."/>
            <person name="Laiz L."/>
            <person name="Saiz-Jimenez C."/>
        </authorList>
    </citation>
    <scope>NUCLEOTIDE SEQUENCE [LARGE SCALE GENOMIC DNA]</scope>
    <source>
        <strain evidence="1 2">DSM 22867</strain>
    </source>
</reference>
<dbReference type="Pfam" id="PF10970">
    <property type="entry name" value="GerPE"/>
    <property type="match status" value="1"/>
</dbReference>